<proteinExistence type="predicted"/>
<organism evidence="1 2">
    <name type="scientific">Larkinella insperata</name>
    <dbReference type="NCBI Taxonomy" id="332158"/>
    <lineage>
        <taxon>Bacteria</taxon>
        <taxon>Pseudomonadati</taxon>
        <taxon>Bacteroidota</taxon>
        <taxon>Cytophagia</taxon>
        <taxon>Cytophagales</taxon>
        <taxon>Spirosomataceae</taxon>
        <taxon>Larkinella</taxon>
    </lineage>
</organism>
<keyword evidence="2" id="KW-1185">Reference proteome</keyword>
<reference evidence="2" key="1">
    <citation type="journal article" date="2019" name="Int. J. Syst. Evol. Microbiol.">
        <title>The Global Catalogue of Microorganisms (GCM) 10K type strain sequencing project: providing services to taxonomists for standard genome sequencing and annotation.</title>
        <authorList>
            <consortium name="The Broad Institute Genomics Platform"/>
            <consortium name="The Broad Institute Genome Sequencing Center for Infectious Disease"/>
            <person name="Wu L."/>
            <person name="Ma J."/>
        </authorList>
    </citation>
    <scope>NUCLEOTIDE SEQUENCE [LARGE SCALE GENOMIC DNA]</scope>
    <source>
        <strain evidence="2">CCUG 55608</strain>
    </source>
</reference>
<dbReference type="Proteomes" id="UP001597116">
    <property type="component" value="Unassembled WGS sequence"/>
</dbReference>
<comment type="caution">
    <text evidence="1">The sequence shown here is derived from an EMBL/GenBank/DDBJ whole genome shotgun (WGS) entry which is preliminary data.</text>
</comment>
<name>A0ABW3Q4D8_9BACT</name>
<dbReference type="RefSeq" id="WP_265989457.1">
    <property type="nucleotide sequence ID" value="NZ_CP110973.1"/>
</dbReference>
<protein>
    <submittedName>
        <fullName evidence="1">Uncharacterized protein</fullName>
    </submittedName>
</protein>
<sequence>MINSIRAYIHLSKLASALEEARQNQYTDRIEAMVACIRKHRGTGKEHTVIKHQQELIYWVVGTKSAQALVKEGGKALLSLRV</sequence>
<dbReference type="EMBL" id="JBHTLP010000002">
    <property type="protein sequence ID" value="MFD1140464.1"/>
    <property type="molecule type" value="Genomic_DNA"/>
</dbReference>
<gene>
    <name evidence="1" type="ORF">ACFQ4C_05065</name>
</gene>
<evidence type="ECO:0000313" key="2">
    <source>
        <dbReference type="Proteomes" id="UP001597116"/>
    </source>
</evidence>
<evidence type="ECO:0000313" key="1">
    <source>
        <dbReference type="EMBL" id="MFD1140464.1"/>
    </source>
</evidence>
<accession>A0ABW3Q4D8</accession>